<feature type="domain" description="RNA polymerase III subunit Rpc25" evidence="8">
    <location>
        <begin position="85"/>
        <end position="195"/>
    </location>
</feature>
<evidence type="ECO:0000313" key="10">
    <source>
        <dbReference type="Proteomes" id="UP001166286"/>
    </source>
</evidence>
<dbReference type="InterPro" id="IPR045113">
    <property type="entry name" value="Rpb7-like"/>
</dbReference>
<name>A0AA39V4F5_9LECA</name>
<keyword evidence="4 6" id="KW-0804">Transcription</keyword>
<gene>
    <name evidence="9" type="ORF">JMJ35_006766</name>
</gene>
<dbReference type="InterPro" id="IPR005576">
    <property type="entry name" value="Rpb7-like_N"/>
</dbReference>
<dbReference type="InterPro" id="IPR012340">
    <property type="entry name" value="NA-bd_OB-fold"/>
</dbReference>
<dbReference type="SUPFAM" id="SSF50249">
    <property type="entry name" value="Nucleic acid-binding proteins"/>
    <property type="match status" value="1"/>
</dbReference>
<dbReference type="Pfam" id="PF08292">
    <property type="entry name" value="RNA_pol_Rbc25"/>
    <property type="match status" value="1"/>
</dbReference>
<evidence type="ECO:0000256" key="3">
    <source>
        <dbReference type="ARBA" id="ARBA00022478"/>
    </source>
</evidence>
<dbReference type="FunFam" id="2.40.50.140:FF:000221">
    <property type="entry name" value="DNA-directed RNA polymerase III subunit"/>
    <property type="match status" value="1"/>
</dbReference>
<dbReference type="AlphaFoldDB" id="A0AA39V4F5"/>
<dbReference type="CDD" id="cd04330">
    <property type="entry name" value="RNAP_III_Rpc25_N"/>
    <property type="match status" value="1"/>
</dbReference>
<comment type="caution">
    <text evidence="9">The sequence shown here is derived from an EMBL/GenBank/DDBJ whole genome shotgun (WGS) entry which is preliminary data.</text>
</comment>
<dbReference type="EMBL" id="JAFEKC020000014">
    <property type="protein sequence ID" value="KAK0511214.1"/>
    <property type="molecule type" value="Genomic_DNA"/>
</dbReference>
<dbReference type="InterPro" id="IPR013238">
    <property type="entry name" value="RNA_pol_III_Rbc25"/>
</dbReference>
<evidence type="ECO:0000256" key="4">
    <source>
        <dbReference type="ARBA" id="ARBA00023163"/>
    </source>
</evidence>
<dbReference type="PANTHER" id="PTHR12709">
    <property type="entry name" value="DNA-DIRECTED RNA POLYMERASE II, III"/>
    <property type="match status" value="1"/>
</dbReference>
<comment type="subcellular location">
    <subcellularLocation>
        <location evidence="1 6">Nucleus</location>
    </subcellularLocation>
</comment>
<keyword evidence="3 6" id="KW-0240">DNA-directed RNA polymerase</keyword>
<accession>A0AA39V4F5</accession>
<protein>
    <recommendedName>
        <fullName evidence="6">DNA-directed RNA polymerase subunit</fullName>
    </recommendedName>
</protein>
<dbReference type="GO" id="GO:0005666">
    <property type="term" value="C:RNA polymerase III complex"/>
    <property type="evidence" value="ECO:0007669"/>
    <property type="project" value="UniProtKB-ARBA"/>
</dbReference>
<reference evidence="9" key="1">
    <citation type="submission" date="2023-03" db="EMBL/GenBank/DDBJ databases">
        <title>Complete genome of Cladonia borealis.</title>
        <authorList>
            <person name="Park H."/>
        </authorList>
    </citation>
    <scope>NUCLEOTIDE SEQUENCE</scope>
    <source>
        <strain evidence="9">ANT050790</strain>
    </source>
</reference>
<evidence type="ECO:0000313" key="9">
    <source>
        <dbReference type="EMBL" id="KAK0511214.1"/>
    </source>
</evidence>
<dbReference type="InterPro" id="IPR036898">
    <property type="entry name" value="RNA_pol_Rpb7-like_N_sf"/>
</dbReference>
<evidence type="ECO:0000256" key="2">
    <source>
        <dbReference type="ARBA" id="ARBA00009307"/>
    </source>
</evidence>
<dbReference type="SUPFAM" id="SSF88798">
    <property type="entry name" value="N-terminal, heterodimerisation domain of RBP7 (RpoE)"/>
    <property type="match status" value="1"/>
</dbReference>
<dbReference type="Proteomes" id="UP001166286">
    <property type="component" value="Unassembled WGS sequence"/>
</dbReference>
<dbReference type="Pfam" id="PF03876">
    <property type="entry name" value="SHS2_Rpb7-N"/>
    <property type="match status" value="1"/>
</dbReference>
<dbReference type="PANTHER" id="PTHR12709:SF1">
    <property type="entry name" value="DNA-DIRECTED RNA POLYMERASE III SUBUNIT RPC8"/>
    <property type="match status" value="1"/>
</dbReference>
<dbReference type="GO" id="GO:0006384">
    <property type="term" value="P:transcription initiation at RNA polymerase III promoter"/>
    <property type="evidence" value="ECO:0007669"/>
    <property type="project" value="TreeGrafter"/>
</dbReference>
<feature type="domain" description="RNA polymerase Rpb7-like N-terminal" evidence="7">
    <location>
        <begin position="12"/>
        <end position="66"/>
    </location>
</feature>
<evidence type="ECO:0000256" key="1">
    <source>
        <dbReference type="ARBA" id="ARBA00004123"/>
    </source>
</evidence>
<evidence type="ECO:0000259" key="8">
    <source>
        <dbReference type="Pfam" id="PF08292"/>
    </source>
</evidence>
<evidence type="ECO:0000259" key="7">
    <source>
        <dbReference type="Pfam" id="PF03876"/>
    </source>
</evidence>
<keyword evidence="5 6" id="KW-0539">Nucleus</keyword>
<sequence length="195" mass="22104">MFILVGPQDTNLVQISPEDIEKPSGESIEDNINAKYANKVIQNVGLCICVYDILKASDGLIGHGTGIVNVNVEFRLIIFRPFKGEIILGQISSASEYGMKIRLDFFDDILVPPNLMFPGSFFNVQEQVWTWVNEGDEYFYDKLEWVRIRVEDEHWHDLTPVAPSERGSESAAERKSPYSITASMMQSGLGPVEWW</sequence>
<dbReference type="Gene3D" id="2.40.50.140">
    <property type="entry name" value="Nucleic acid-binding proteins"/>
    <property type="match status" value="1"/>
</dbReference>
<comment type="similarity">
    <text evidence="2">Belongs to the eukaryotic RPB7/RPC8 RNA polymerase subunit family.</text>
</comment>
<dbReference type="Gene3D" id="3.30.1490.120">
    <property type="entry name" value="RNA polymerase Rpb7-like, N-terminal domain"/>
    <property type="match status" value="1"/>
</dbReference>
<evidence type="ECO:0000256" key="6">
    <source>
        <dbReference type="RuleBase" id="RU369086"/>
    </source>
</evidence>
<proteinExistence type="inferred from homology"/>
<organism evidence="9 10">
    <name type="scientific">Cladonia borealis</name>
    <dbReference type="NCBI Taxonomy" id="184061"/>
    <lineage>
        <taxon>Eukaryota</taxon>
        <taxon>Fungi</taxon>
        <taxon>Dikarya</taxon>
        <taxon>Ascomycota</taxon>
        <taxon>Pezizomycotina</taxon>
        <taxon>Lecanoromycetes</taxon>
        <taxon>OSLEUM clade</taxon>
        <taxon>Lecanoromycetidae</taxon>
        <taxon>Lecanorales</taxon>
        <taxon>Lecanorineae</taxon>
        <taxon>Cladoniaceae</taxon>
        <taxon>Cladonia</taxon>
    </lineage>
</organism>
<keyword evidence="10" id="KW-1185">Reference proteome</keyword>
<evidence type="ECO:0000256" key="5">
    <source>
        <dbReference type="ARBA" id="ARBA00023242"/>
    </source>
</evidence>
<comment type="function">
    <text evidence="6">DNA-dependent RNA polymerase which catalyzes the transcription of DNA into RNA using the four ribonucleoside triphosphates as substrates.</text>
</comment>